<feature type="region of interest" description="Disordered" evidence="6">
    <location>
        <begin position="103"/>
        <end position="139"/>
    </location>
</feature>
<feature type="domain" description="CobW/HypB/UreG nucleotide-binding" evidence="7">
    <location>
        <begin position="256"/>
        <end position="425"/>
    </location>
</feature>
<keyword evidence="2" id="KW-0547">Nucleotide-binding</keyword>
<proteinExistence type="inferred from homology"/>
<dbReference type="NCBIfam" id="TIGR00101">
    <property type="entry name" value="ureG"/>
    <property type="match status" value="1"/>
</dbReference>
<evidence type="ECO:0000256" key="3">
    <source>
        <dbReference type="ARBA" id="ARBA00022988"/>
    </source>
</evidence>
<name>A0A1J9R1P9_9EURO</name>
<dbReference type="VEuPathDB" id="FungiDB:ACJ73_07126"/>
<gene>
    <name evidence="8" type="ORF">ACJ73_07126</name>
</gene>
<dbReference type="InterPro" id="IPR003495">
    <property type="entry name" value="CobW/HypB/UreG_nucleotide-bd"/>
</dbReference>
<dbReference type="SUPFAM" id="SSF52540">
    <property type="entry name" value="P-loop containing nucleoside triphosphate hydrolases"/>
    <property type="match status" value="1"/>
</dbReference>
<evidence type="ECO:0000256" key="1">
    <source>
        <dbReference type="ARBA" id="ARBA00005732"/>
    </source>
</evidence>
<dbReference type="GO" id="GO:0016151">
    <property type="term" value="F:nickel cation binding"/>
    <property type="evidence" value="ECO:0007669"/>
    <property type="project" value="InterPro"/>
</dbReference>
<keyword evidence="4" id="KW-0342">GTP-binding</keyword>
<comment type="caution">
    <text evidence="8">The sequence shown here is derived from an EMBL/GenBank/DDBJ whole genome shotgun (WGS) entry which is preliminary data.</text>
</comment>
<evidence type="ECO:0000256" key="4">
    <source>
        <dbReference type="ARBA" id="ARBA00023134"/>
    </source>
</evidence>
<sequence length="471" mass="51721">MSAARARRGPELLEGFAGRIQSPYTNRHRYALERSKNNPRQSRAATFCLRPMLDYPTDGDVGIKRHIQQLIPHRESLCYQHLRKFAEITSRVLVVQENRDGEAMAGADSSFQKPVLTRRRSASDSIDGPAKKSRFDTSSPHFPIIRDSVSLRVPTRDEAFLRQVIKEIEQRRDARGSHGGITNKLIHALLIRSKTADDDIDLPEPMATHDHSRRHSHTHDGGAHGHTHEILDGPGSYLNREMPVIEGRDWTDRAFTIGVGGPVGSGKTALMLALCLALRDEYNLAVVTNDIFTREDAEFLTRNKALSPTRIRAIETGGCPHAAVREDISANLLALQSLQRQFQSDLLLIESGGDNLAANYSRELADFIIYVIDVAGGDKIPRKGGPGITGSDLLVVNKIDLAQAVGADLSVMERDAAKMREGGPTVFAEVKSGKGVGHIVELILSAWKASGAYDVSLQRWKDGAVRGCGPV</sequence>
<dbReference type="PANTHER" id="PTHR31715">
    <property type="entry name" value="UREASE ACCESSORY PROTEIN G"/>
    <property type="match status" value="1"/>
</dbReference>
<evidence type="ECO:0000313" key="9">
    <source>
        <dbReference type="Proteomes" id="UP000242791"/>
    </source>
</evidence>
<feature type="compositionally biased region" description="Basic and acidic residues" evidence="6">
    <location>
        <begin position="218"/>
        <end position="231"/>
    </location>
</feature>
<evidence type="ECO:0000256" key="5">
    <source>
        <dbReference type="ARBA" id="ARBA00023186"/>
    </source>
</evidence>
<dbReference type="HAMAP" id="MF_01389">
    <property type="entry name" value="UreG"/>
    <property type="match status" value="1"/>
</dbReference>
<dbReference type="EMBL" id="LGTZ01001377">
    <property type="protein sequence ID" value="OJD21533.1"/>
    <property type="molecule type" value="Genomic_DNA"/>
</dbReference>
<dbReference type="InterPro" id="IPR004400">
    <property type="entry name" value="UreG"/>
</dbReference>
<evidence type="ECO:0000259" key="7">
    <source>
        <dbReference type="Pfam" id="PF02492"/>
    </source>
</evidence>
<dbReference type="Proteomes" id="UP000242791">
    <property type="component" value="Unassembled WGS sequence"/>
</dbReference>
<keyword evidence="5" id="KW-0143">Chaperone</keyword>
<reference evidence="8 9" key="1">
    <citation type="submission" date="2015-08" db="EMBL/GenBank/DDBJ databases">
        <title>Emmonsia species relationships and genome sequence.</title>
        <authorList>
            <person name="Cuomo C.A."/>
            <person name="Schwartz I.S."/>
            <person name="Kenyon C."/>
            <person name="De Hoog G.S."/>
            <person name="Govender N.P."/>
            <person name="Botha A."/>
            <person name="Moreno L."/>
            <person name="De Vries M."/>
            <person name="Munoz J.F."/>
            <person name="Stielow J.B."/>
        </authorList>
    </citation>
    <scope>NUCLEOTIDE SEQUENCE [LARGE SCALE GENOMIC DNA]</scope>
    <source>
        <strain evidence="8 9">EI222</strain>
    </source>
</reference>
<dbReference type="AlphaFoldDB" id="A0A1J9R1P9"/>
<dbReference type="CDD" id="cd05540">
    <property type="entry name" value="UreG"/>
    <property type="match status" value="1"/>
</dbReference>
<dbReference type="InterPro" id="IPR027417">
    <property type="entry name" value="P-loop_NTPase"/>
</dbReference>
<feature type="region of interest" description="Disordered" evidence="6">
    <location>
        <begin position="206"/>
        <end position="233"/>
    </location>
</feature>
<accession>A0A1J9R1P9</accession>
<dbReference type="OrthoDB" id="10063137at2759"/>
<keyword evidence="9" id="KW-1185">Reference proteome</keyword>
<evidence type="ECO:0000256" key="2">
    <source>
        <dbReference type="ARBA" id="ARBA00022741"/>
    </source>
</evidence>
<protein>
    <submittedName>
        <fullName evidence="8">Urease accessory protein UreG</fullName>
    </submittedName>
</protein>
<dbReference type="Pfam" id="PF02492">
    <property type="entry name" value="cobW"/>
    <property type="match status" value="1"/>
</dbReference>
<dbReference type="STRING" id="1658174.A0A1J9R1P9"/>
<dbReference type="GO" id="GO:0005525">
    <property type="term" value="F:GTP binding"/>
    <property type="evidence" value="ECO:0007669"/>
    <property type="project" value="UniProtKB-KW"/>
</dbReference>
<dbReference type="GO" id="GO:0003924">
    <property type="term" value="F:GTPase activity"/>
    <property type="evidence" value="ECO:0007669"/>
    <property type="project" value="InterPro"/>
</dbReference>
<dbReference type="Gene3D" id="3.40.50.300">
    <property type="entry name" value="P-loop containing nucleotide triphosphate hydrolases"/>
    <property type="match status" value="1"/>
</dbReference>
<comment type="similarity">
    <text evidence="1">Belongs to the SIMIBI class G3E GTPase family. UreG subfamily.</text>
</comment>
<evidence type="ECO:0000256" key="6">
    <source>
        <dbReference type="SAM" id="MobiDB-lite"/>
    </source>
</evidence>
<keyword evidence="3" id="KW-0996">Nickel insertion</keyword>
<dbReference type="GO" id="GO:0043419">
    <property type="term" value="P:urea catabolic process"/>
    <property type="evidence" value="ECO:0007669"/>
    <property type="project" value="InterPro"/>
</dbReference>
<organism evidence="8 9">
    <name type="scientific">Blastomyces percursus</name>
    <dbReference type="NCBI Taxonomy" id="1658174"/>
    <lineage>
        <taxon>Eukaryota</taxon>
        <taxon>Fungi</taxon>
        <taxon>Dikarya</taxon>
        <taxon>Ascomycota</taxon>
        <taxon>Pezizomycotina</taxon>
        <taxon>Eurotiomycetes</taxon>
        <taxon>Eurotiomycetidae</taxon>
        <taxon>Onygenales</taxon>
        <taxon>Ajellomycetaceae</taxon>
        <taxon>Blastomyces</taxon>
    </lineage>
</organism>
<dbReference type="PANTHER" id="PTHR31715:SF0">
    <property type="entry name" value="UREASE ACCESSORY PROTEIN G"/>
    <property type="match status" value="1"/>
</dbReference>
<dbReference type="FunFam" id="3.40.50.300:FF:000208">
    <property type="entry name" value="Urease accessory protein UreG"/>
    <property type="match status" value="1"/>
</dbReference>
<evidence type="ECO:0000313" key="8">
    <source>
        <dbReference type="EMBL" id="OJD21533.1"/>
    </source>
</evidence>